<feature type="domain" description="Isochorismatase-like" evidence="1">
    <location>
        <begin position="19"/>
        <end position="169"/>
    </location>
</feature>
<dbReference type="Gene3D" id="3.40.50.850">
    <property type="entry name" value="Isochorismatase-like"/>
    <property type="match status" value="1"/>
</dbReference>
<dbReference type="KEGG" id="sdv:BN159_4466"/>
<dbReference type="GO" id="GO:0016787">
    <property type="term" value="F:hydrolase activity"/>
    <property type="evidence" value="ECO:0007669"/>
    <property type="project" value="UniProtKB-KW"/>
</dbReference>
<dbReference type="AlphaFoldDB" id="K4R719"/>
<dbReference type="PANTHER" id="PTHR43559">
    <property type="entry name" value="HYDROLASE YCAC-RELATED"/>
    <property type="match status" value="1"/>
</dbReference>
<dbReference type="Proteomes" id="UP000008043">
    <property type="component" value="Chromosome"/>
</dbReference>
<dbReference type="PATRIC" id="fig|1214101.3.peg.4518"/>
<dbReference type="EMBL" id="HE971709">
    <property type="protein sequence ID" value="CCK28845.1"/>
    <property type="molecule type" value="Genomic_DNA"/>
</dbReference>
<dbReference type="RefSeq" id="WP_015659193.1">
    <property type="nucleotide sequence ID" value="NC_020504.1"/>
</dbReference>
<evidence type="ECO:0000313" key="3">
    <source>
        <dbReference type="Proteomes" id="UP000008043"/>
    </source>
</evidence>
<evidence type="ECO:0000259" key="1">
    <source>
        <dbReference type="Pfam" id="PF00857"/>
    </source>
</evidence>
<dbReference type="HOGENOM" id="CLU_066901_1_0_11"/>
<dbReference type="SUPFAM" id="SSF52499">
    <property type="entry name" value="Isochorismatase-like hydrolases"/>
    <property type="match status" value="1"/>
</dbReference>
<dbReference type="STRING" id="1214101.BN159_4466"/>
<proteinExistence type="predicted"/>
<accession>K4R719</accession>
<gene>
    <name evidence="2" type="ORF">BN159_4466</name>
</gene>
<dbReference type="OrthoDB" id="9789777at2"/>
<organism evidence="2 3">
    <name type="scientific">Streptomyces davaonensis (strain DSM 101723 / JCM 4913 / KCC S-0913 / 768)</name>
    <dbReference type="NCBI Taxonomy" id="1214101"/>
    <lineage>
        <taxon>Bacteria</taxon>
        <taxon>Bacillati</taxon>
        <taxon>Actinomycetota</taxon>
        <taxon>Actinomycetes</taxon>
        <taxon>Kitasatosporales</taxon>
        <taxon>Streptomycetaceae</taxon>
        <taxon>Streptomyces</taxon>
    </lineage>
</organism>
<dbReference type="InterPro" id="IPR053152">
    <property type="entry name" value="Hydrolase_YcaC-like"/>
</dbReference>
<keyword evidence="2" id="KW-0378">Hydrolase</keyword>
<dbReference type="Pfam" id="PF00857">
    <property type="entry name" value="Isochorismatase"/>
    <property type="match status" value="1"/>
</dbReference>
<sequence>MATATPYTGLHALVTPQDSVLLMIDHQGSQFAGLHSHEPGAVVNAAAGLTKAAKLFGVPTILSTVVPDRGGRLIPQIQDVFPDQEPIERTTVNSWEDQRVVDAVAATGRKNLLIAGLWTEICVAFPAVHALADGYKVFVVTDACGGVSPEAHERAVQRMVQAGVVPLTWMAVAGEWQRDWAREATVPGFADILFAHGGGVGTSLAWEFQLLGLDKP</sequence>
<dbReference type="CDD" id="cd01012">
    <property type="entry name" value="YcaC_related"/>
    <property type="match status" value="1"/>
</dbReference>
<reference evidence="2 3" key="1">
    <citation type="journal article" date="2012" name="J. Bacteriol.">
        <title>Genome sequence of the bacterium Streptomyces davawensis JCM 4913 and heterologous production of the unique antibiotic roseoflavin.</title>
        <authorList>
            <person name="Jankowitsch F."/>
            <person name="Schwarz J."/>
            <person name="Ruckert C."/>
            <person name="Gust B."/>
            <person name="Szczepanowski R."/>
            <person name="Blom J."/>
            <person name="Pelzer S."/>
            <person name="Kalinowski J."/>
            <person name="Mack M."/>
        </authorList>
    </citation>
    <scope>NUCLEOTIDE SEQUENCE [LARGE SCALE GENOMIC DNA]</scope>
    <source>
        <strain evidence="3">DSM 101723 / JCM 4913 / KCC S-0913 / 768</strain>
    </source>
</reference>
<dbReference type="InterPro" id="IPR036380">
    <property type="entry name" value="Isochorismatase-like_sf"/>
</dbReference>
<dbReference type="eggNOG" id="COG1335">
    <property type="taxonomic scope" value="Bacteria"/>
</dbReference>
<name>K4R719_STRDJ</name>
<protein>
    <submittedName>
        <fullName evidence="2">Hydrolase</fullName>
    </submittedName>
</protein>
<evidence type="ECO:0000313" key="2">
    <source>
        <dbReference type="EMBL" id="CCK28845.1"/>
    </source>
</evidence>
<keyword evidence="3" id="KW-1185">Reference proteome</keyword>
<dbReference type="PANTHER" id="PTHR43559:SF3">
    <property type="entry name" value="HYDROLASE YCAC-RELATED"/>
    <property type="match status" value="1"/>
</dbReference>
<dbReference type="InterPro" id="IPR000868">
    <property type="entry name" value="Isochorismatase-like_dom"/>
</dbReference>